<name>A0AAD8EGY0_DIPPU</name>
<evidence type="ECO:0000259" key="22">
    <source>
        <dbReference type="Pfam" id="PF11838"/>
    </source>
</evidence>
<feature type="binding site" evidence="18">
    <location>
        <position position="236"/>
    </location>
    <ligand>
        <name>Zn(2+)</name>
        <dbReference type="ChEBI" id="CHEBI:29105"/>
        <note>catalytic</note>
    </ligand>
</feature>
<dbReference type="SUPFAM" id="SSF55486">
    <property type="entry name" value="Metalloproteases ('zincins'), catalytic domain"/>
    <property type="match status" value="1"/>
</dbReference>
<evidence type="ECO:0000256" key="13">
    <source>
        <dbReference type="ARBA" id="ARBA00023136"/>
    </source>
</evidence>
<dbReference type="InterPro" id="IPR024571">
    <property type="entry name" value="ERAP1-like_C_dom"/>
</dbReference>
<evidence type="ECO:0000256" key="8">
    <source>
        <dbReference type="ARBA" id="ARBA00022723"/>
    </source>
</evidence>
<feature type="site" description="Transition state stabilizer" evidence="19">
    <location>
        <position position="322"/>
    </location>
</feature>
<dbReference type="InterPro" id="IPR034016">
    <property type="entry name" value="M1_APN-typ"/>
</dbReference>
<keyword evidence="10 20" id="KW-0378">Hydrolase</keyword>
<evidence type="ECO:0000256" key="19">
    <source>
        <dbReference type="PIRSR" id="PIRSR634016-4"/>
    </source>
</evidence>
<keyword evidence="13" id="KW-0472">Membrane</keyword>
<dbReference type="FunFam" id="1.10.390.10:FF:000001">
    <property type="entry name" value="Aminopeptidase"/>
    <property type="match status" value="1"/>
</dbReference>
<evidence type="ECO:0000256" key="2">
    <source>
        <dbReference type="ARBA" id="ARBA00004609"/>
    </source>
</evidence>
<dbReference type="GO" id="GO:0043171">
    <property type="term" value="P:peptide catabolic process"/>
    <property type="evidence" value="ECO:0007669"/>
    <property type="project" value="TreeGrafter"/>
</dbReference>
<evidence type="ECO:0000259" key="21">
    <source>
        <dbReference type="Pfam" id="PF01433"/>
    </source>
</evidence>
<dbReference type="GO" id="GO:0008270">
    <property type="term" value="F:zinc ion binding"/>
    <property type="evidence" value="ECO:0007669"/>
    <property type="project" value="UniProtKB-UniRule"/>
</dbReference>
<dbReference type="Pfam" id="PF01433">
    <property type="entry name" value="Peptidase_M1"/>
    <property type="match status" value="1"/>
</dbReference>
<proteinExistence type="inferred from homology"/>
<evidence type="ECO:0000256" key="20">
    <source>
        <dbReference type="RuleBase" id="RU364040"/>
    </source>
</evidence>
<keyword evidence="8 18" id="KW-0479">Metal-binding</keyword>
<dbReference type="InterPro" id="IPR001930">
    <property type="entry name" value="Peptidase_M1"/>
</dbReference>
<comment type="subcellular location">
    <subcellularLocation>
        <location evidence="2">Cell membrane</location>
        <topology evidence="2">Lipid-anchor</topology>
        <topology evidence="2">GPI-anchor</topology>
    </subcellularLocation>
</comment>
<dbReference type="PRINTS" id="PR00756">
    <property type="entry name" value="ALADIPTASE"/>
</dbReference>
<keyword evidence="12 20" id="KW-0482">Metalloprotease</keyword>
<comment type="caution">
    <text evidence="24">The sequence shown here is derived from an EMBL/GenBank/DDBJ whole genome shotgun (WGS) entry which is preliminary data.</text>
</comment>
<dbReference type="InterPro" id="IPR045357">
    <property type="entry name" value="Aminopeptidase_N-like_N"/>
</dbReference>
<comment type="cofactor">
    <cofactor evidence="18 20">
        <name>Zn(2+)</name>
        <dbReference type="ChEBI" id="CHEBI:29105"/>
    </cofactor>
    <text evidence="18 20">Binds 1 zinc ion per subunit.</text>
</comment>
<dbReference type="Pfam" id="PF11838">
    <property type="entry name" value="ERAP1_C"/>
    <property type="match status" value="1"/>
</dbReference>
<evidence type="ECO:0000256" key="10">
    <source>
        <dbReference type="ARBA" id="ARBA00022801"/>
    </source>
</evidence>
<feature type="domain" description="Peptidase M1 membrane alanine aminopeptidase" evidence="21">
    <location>
        <begin position="164"/>
        <end position="391"/>
    </location>
</feature>
<reference evidence="24" key="2">
    <citation type="submission" date="2023-05" db="EMBL/GenBank/DDBJ databases">
        <authorList>
            <person name="Fouks B."/>
        </authorList>
    </citation>
    <scope>NUCLEOTIDE SEQUENCE</scope>
    <source>
        <strain evidence="24">Stay&amp;Tobe</strain>
        <tissue evidence="24">Testes</tissue>
    </source>
</reference>
<dbReference type="GO" id="GO:0070006">
    <property type="term" value="F:metalloaminopeptidase activity"/>
    <property type="evidence" value="ECO:0007669"/>
    <property type="project" value="TreeGrafter"/>
</dbReference>
<dbReference type="EC" id="3.4.11.-" evidence="20"/>
<dbReference type="AlphaFoldDB" id="A0AAD8EGY0"/>
<evidence type="ECO:0000256" key="5">
    <source>
        <dbReference type="ARBA" id="ARBA00022475"/>
    </source>
</evidence>
<dbReference type="CDD" id="cd09601">
    <property type="entry name" value="M1_APN-Q_like"/>
    <property type="match status" value="1"/>
</dbReference>
<dbReference type="Gene3D" id="2.60.40.1910">
    <property type="match status" value="1"/>
</dbReference>
<dbReference type="GO" id="GO:0005886">
    <property type="term" value="C:plasma membrane"/>
    <property type="evidence" value="ECO:0007669"/>
    <property type="project" value="UniProtKB-SubCell"/>
</dbReference>
<protein>
    <recommendedName>
        <fullName evidence="20">Aminopeptidase</fullName>
        <ecNumber evidence="20">3.4.11.-</ecNumber>
    </recommendedName>
</protein>
<keyword evidence="4 20" id="KW-0031">Aminopeptidase</keyword>
<evidence type="ECO:0000313" key="24">
    <source>
        <dbReference type="EMBL" id="KAJ9590170.1"/>
    </source>
</evidence>
<feature type="active site" description="Proton acceptor" evidence="17">
    <location>
        <position position="237"/>
    </location>
</feature>
<evidence type="ECO:0000256" key="1">
    <source>
        <dbReference type="ARBA" id="ARBA00000098"/>
    </source>
</evidence>
<dbReference type="GO" id="GO:0006508">
    <property type="term" value="P:proteolysis"/>
    <property type="evidence" value="ECO:0007669"/>
    <property type="project" value="UniProtKB-KW"/>
</dbReference>
<evidence type="ECO:0000256" key="3">
    <source>
        <dbReference type="ARBA" id="ARBA00010136"/>
    </source>
</evidence>
<feature type="binding site" evidence="18">
    <location>
        <position position="259"/>
    </location>
    <ligand>
        <name>Zn(2+)</name>
        <dbReference type="ChEBI" id="CHEBI:29105"/>
        <note>catalytic</note>
    </ligand>
</feature>
<comment type="catalytic activity">
    <reaction evidence="1">
        <text>Release of an N-terminal amino acid, Xaa-|-Yaa- from a peptide, amide or arylamide. Xaa is preferably Ala, but may be most amino acids including Pro (slow action). When a terminal hydrophobic residue is followed by a prolyl residue, the two may be released as an intact Xaa-Pro dipeptide.</text>
        <dbReference type="EC" id="3.4.11.2"/>
    </reaction>
</comment>
<dbReference type="InterPro" id="IPR027268">
    <property type="entry name" value="Peptidase_M4/M1_CTD_sf"/>
</dbReference>
<keyword evidence="15" id="KW-0325">Glycoprotein</keyword>
<dbReference type="GO" id="GO:0005615">
    <property type="term" value="C:extracellular space"/>
    <property type="evidence" value="ECO:0007669"/>
    <property type="project" value="TreeGrafter"/>
</dbReference>
<dbReference type="GO" id="GO:0098552">
    <property type="term" value="C:side of membrane"/>
    <property type="evidence" value="ECO:0007669"/>
    <property type="project" value="UniProtKB-KW"/>
</dbReference>
<evidence type="ECO:0000256" key="9">
    <source>
        <dbReference type="ARBA" id="ARBA00022729"/>
    </source>
</evidence>
<keyword evidence="11 18" id="KW-0862">Zinc</keyword>
<evidence type="ECO:0000259" key="23">
    <source>
        <dbReference type="Pfam" id="PF17900"/>
    </source>
</evidence>
<feature type="non-terminal residue" evidence="24">
    <location>
        <position position="827"/>
    </location>
</feature>
<keyword evidence="6" id="KW-0336">GPI-anchor</keyword>
<evidence type="ECO:0000256" key="14">
    <source>
        <dbReference type="ARBA" id="ARBA00023157"/>
    </source>
</evidence>
<dbReference type="Proteomes" id="UP001233999">
    <property type="component" value="Unassembled WGS sequence"/>
</dbReference>
<dbReference type="GO" id="GO:0016285">
    <property type="term" value="F:alanyl aminopeptidase activity"/>
    <property type="evidence" value="ECO:0007669"/>
    <property type="project" value="UniProtKB-EC"/>
</dbReference>
<feature type="domain" description="ERAP1-like C-terminal" evidence="22">
    <location>
        <begin position="476"/>
        <end position="806"/>
    </location>
</feature>
<evidence type="ECO:0000256" key="16">
    <source>
        <dbReference type="ARBA" id="ARBA00023288"/>
    </source>
</evidence>
<dbReference type="GO" id="GO:0042277">
    <property type="term" value="F:peptide binding"/>
    <property type="evidence" value="ECO:0007669"/>
    <property type="project" value="TreeGrafter"/>
</dbReference>
<keyword evidence="7 20" id="KW-0645">Protease</keyword>
<dbReference type="PANTHER" id="PTHR11533:SF294">
    <property type="entry name" value="THYROTROPIN-RELEASING HORMONE-DEGRADING ECTOENZYME"/>
    <property type="match status" value="1"/>
</dbReference>
<comment type="similarity">
    <text evidence="3 20">Belongs to the peptidase M1 family.</text>
</comment>
<feature type="domain" description="Aminopeptidase N-like N-terminal" evidence="23">
    <location>
        <begin position="16"/>
        <end position="131"/>
    </location>
</feature>
<dbReference type="Gene3D" id="1.25.50.20">
    <property type="match status" value="1"/>
</dbReference>
<keyword evidence="16" id="KW-0449">Lipoprotein</keyword>
<dbReference type="InterPro" id="IPR050344">
    <property type="entry name" value="Peptidase_M1_aminopeptidases"/>
</dbReference>
<dbReference type="InterPro" id="IPR042097">
    <property type="entry name" value="Aminopeptidase_N-like_N_sf"/>
</dbReference>
<dbReference type="FunFam" id="1.25.50.20:FF:000001">
    <property type="entry name" value="Aminopeptidase"/>
    <property type="match status" value="1"/>
</dbReference>
<keyword evidence="5" id="KW-1003">Cell membrane</keyword>
<sequence>FRAEGSPKHIISNLFVLKPPLQAGQMYQIDIPFSGLLRNDSLYGFYASKYKDTNNNTKWIATTQFEAPHAREAFPCFDEPAMKAEFEISIARAPTMKTISNMPLKSTEPMKDKPGRVWDHYEVSPIMSTYLVAYIVAPSDFVASEDTMNLKIYAREQLIESGSYAASIGPRILDFYGEYFGIPYPLPKLHMAALPDFAAGAMENWGLLTYRETFMLYDKNSSSMYDKETVATVVAHEIAHQWFGNLVTMKWWRDLWLNEGFANYMQYLGADHVEPEWTILDKFVVYDQQRVLLLDSLSSTHPVSSKVDNPAQISEIFDDISYRKGASLIRMLNNSITEEVLRTGLTKYLNKWKYNNAEESDLWAALTDESRASKHRLLPENLSLEDVMDTWTLQDGYPVVTVTRDYEKGSAELSQMRFSLENKTYDTLWHIPVSYATEEEMGNVTNAGRRTLPRTWIKKEKSITIPNLTNPKSESWVIINIHSTGYFRVNYDDKNWGLLSAHLRKPNPSTILPPVTRAQLIDDVMNLARAGHTGYDVALNLTQYLATNELEFVPWKATLRNFKFLDTMLRETPSYGTFLDYMIKILTPMKNVVGFEAKENESQLQTLLRPTILLGLSDARHTEVQKWAVDFFNKWMHTPNPDRSNPIPVDFREIIYCEGVMSGGREEWNFVLERFKSAGSKPSERMVLLNSLACTTEEWLLVTLLEKSVAVDGEIRMQDAYAVWRMMPFTALGSRVAFNYMRNNWDSMYDKFGKEEYLLSDIIYGAISGLTNELDLKDVQEFRNMNMGKFSFAERKLRQEIEALERRVDWHKKHYNTIVKWLEEHTK</sequence>
<evidence type="ECO:0000256" key="11">
    <source>
        <dbReference type="ARBA" id="ARBA00022833"/>
    </source>
</evidence>
<evidence type="ECO:0000313" key="25">
    <source>
        <dbReference type="Proteomes" id="UP001233999"/>
    </source>
</evidence>
<keyword evidence="14" id="KW-1015">Disulfide bond</keyword>
<keyword evidence="9" id="KW-0732">Signal</keyword>
<dbReference type="Gene3D" id="2.60.40.1730">
    <property type="entry name" value="tricorn interacting facor f3 domain"/>
    <property type="match status" value="1"/>
</dbReference>
<dbReference type="FunFam" id="2.60.40.1910:FF:000008">
    <property type="entry name" value="Aminopeptidase"/>
    <property type="match status" value="1"/>
</dbReference>
<dbReference type="EMBL" id="JASPKZ010004552">
    <property type="protein sequence ID" value="KAJ9590170.1"/>
    <property type="molecule type" value="Genomic_DNA"/>
</dbReference>
<reference evidence="24" key="1">
    <citation type="journal article" date="2023" name="IScience">
        <title>Live-bearing cockroach genome reveals convergent evolutionary mechanisms linked to viviparity in insects and beyond.</title>
        <authorList>
            <person name="Fouks B."/>
            <person name="Harrison M.C."/>
            <person name="Mikhailova A.A."/>
            <person name="Marchal E."/>
            <person name="English S."/>
            <person name="Carruthers M."/>
            <person name="Jennings E.C."/>
            <person name="Chiamaka E.L."/>
            <person name="Frigard R.A."/>
            <person name="Pippel M."/>
            <person name="Attardo G.M."/>
            <person name="Benoit J.B."/>
            <person name="Bornberg-Bauer E."/>
            <person name="Tobe S.S."/>
        </authorList>
    </citation>
    <scope>NUCLEOTIDE SEQUENCE</scope>
    <source>
        <strain evidence="24">Stay&amp;Tobe</strain>
    </source>
</reference>
<accession>A0AAD8EGY0</accession>
<evidence type="ECO:0000256" key="12">
    <source>
        <dbReference type="ARBA" id="ARBA00023049"/>
    </source>
</evidence>
<dbReference type="Gene3D" id="1.10.390.10">
    <property type="entry name" value="Neutral Protease Domain 2"/>
    <property type="match status" value="1"/>
</dbReference>
<dbReference type="Pfam" id="PF17900">
    <property type="entry name" value="Peptidase_M1_N"/>
    <property type="match status" value="1"/>
</dbReference>
<feature type="binding site" evidence="18">
    <location>
        <position position="240"/>
    </location>
    <ligand>
        <name>Zn(2+)</name>
        <dbReference type="ChEBI" id="CHEBI:29105"/>
        <note>catalytic</note>
    </ligand>
</feature>
<organism evidence="24 25">
    <name type="scientific">Diploptera punctata</name>
    <name type="common">Pacific beetle cockroach</name>
    <dbReference type="NCBI Taxonomy" id="6984"/>
    <lineage>
        <taxon>Eukaryota</taxon>
        <taxon>Metazoa</taxon>
        <taxon>Ecdysozoa</taxon>
        <taxon>Arthropoda</taxon>
        <taxon>Hexapoda</taxon>
        <taxon>Insecta</taxon>
        <taxon>Pterygota</taxon>
        <taxon>Neoptera</taxon>
        <taxon>Polyneoptera</taxon>
        <taxon>Dictyoptera</taxon>
        <taxon>Blattodea</taxon>
        <taxon>Blaberoidea</taxon>
        <taxon>Blaberidae</taxon>
        <taxon>Diplopterinae</taxon>
        <taxon>Diploptera</taxon>
    </lineage>
</organism>
<dbReference type="SUPFAM" id="SSF63737">
    <property type="entry name" value="Leukotriene A4 hydrolase N-terminal domain"/>
    <property type="match status" value="1"/>
</dbReference>
<dbReference type="InterPro" id="IPR014782">
    <property type="entry name" value="Peptidase_M1_dom"/>
</dbReference>
<gene>
    <name evidence="24" type="ORF">L9F63_016709</name>
</gene>
<evidence type="ECO:0000256" key="17">
    <source>
        <dbReference type="PIRSR" id="PIRSR634016-1"/>
    </source>
</evidence>
<evidence type="ECO:0000256" key="6">
    <source>
        <dbReference type="ARBA" id="ARBA00022622"/>
    </source>
</evidence>
<keyword evidence="25" id="KW-1185">Reference proteome</keyword>
<evidence type="ECO:0000256" key="7">
    <source>
        <dbReference type="ARBA" id="ARBA00022670"/>
    </source>
</evidence>
<evidence type="ECO:0000256" key="4">
    <source>
        <dbReference type="ARBA" id="ARBA00022438"/>
    </source>
</evidence>
<evidence type="ECO:0000256" key="15">
    <source>
        <dbReference type="ARBA" id="ARBA00023180"/>
    </source>
</evidence>
<evidence type="ECO:0000256" key="18">
    <source>
        <dbReference type="PIRSR" id="PIRSR634016-3"/>
    </source>
</evidence>
<dbReference type="PANTHER" id="PTHR11533">
    <property type="entry name" value="PROTEASE M1 ZINC METALLOPROTEASE"/>
    <property type="match status" value="1"/>
</dbReference>
<dbReference type="GO" id="GO:0005737">
    <property type="term" value="C:cytoplasm"/>
    <property type="evidence" value="ECO:0007669"/>
    <property type="project" value="TreeGrafter"/>
</dbReference>